<keyword evidence="1" id="KW-1133">Transmembrane helix</keyword>
<accession>A0A1H1NMI3</accession>
<evidence type="ECO:0000313" key="3">
    <source>
        <dbReference type="Proteomes" id="UP000243413"/>
    </source>
</evidence>
<organism evidence="2 3">
    <name type="scientific">Halopseudomonas sabulinigri</name>
    <dbReference type="NCBI Taxonomy" id="472181"/>
    <lineage>
        <taxon>Bacteria</taxon>
        <taxon>Pseudomonadati</taxon>
        <taxon>Pseudomonadota</taxon>
        <taxon>Gammaproteobacteria</taxon>
        <taxon>Pseudomonadales</taxon>
        <taxon>Pseudomonadaceae</taxon>
        <taxon>Halopseudomonas</taxon>
    </lineage>
</organism>
<evidence type="ECO:0000256" key="1">
    <source>
        <dbReference type="SAM" id="Phobius"/>
    </source>
</evidence>
<keyword evidence="1" id="KW-0812">Transmembrane</keyword>
<dbReference type="OrthoDB" id="6196774at2"/>
<gene>
    <name evidence="2" type="ORF">SAMN05216271_0927</name>
</gene>
<protein>
    <submittedName>
        <fullName evidence="2">Uncharacterized protein</fullName>
    </submittedName>
</protein>
<feature type="transmembrane region" description="Helical" evidence="1">
    <location>
        <begin position="61"/>
        <end position="81"/>
    </location>
</feature>
<dbReference type="Proteomes" id="UP000243413">
    <property type="component" value="Chromosome I"/>
</dbReference>
<evidence type="ECO:0000313" key="2">
    <source>
        <dbReference type="EMBL" id="SDS00093.1"/>
    </source>
</evidence>
<keyword evidence="1" id="KW-0472">Membrane</keyword>
<dbReference type="EMBL" id="LT629763">
    <property type="protein sequence ID" value="SDS00093.1"/>
    <property type="molecule type" value="Genomic_DNA"/>
</dbReference>
<sequence>MQKVLYYWLMLVGLGHFVLGLVFIVLAKTSLMTPYVAGLYAAFDVGFEANVDQLMRSLLQLFGPTVASWGLLFCLAIYHYVAQGTAAIKLALMVAVLVWFCLDSGVSAANGMYSHLWINTPVVVLILLPLWFLQPRASASGADL</sequence>
<reference evidence="3" key="1">
    <citation type="submission" date="2016-10" db="EMBL/GenBank/DDBJ databases">
        <authorList>
            <person name="Varghese N."/>
            <person name="Submissions S."/>
        </authorList>
    </citation>
    <scope>NUCLEOTIDE SEQUENCE [LARGE SCALE GENOMIC DNA]</scope>
    <source>
        <strain evidence="3">JCM 14963</strain>
    </source>
</reference>
<dbReference type="AlphaFoldDB" id="A0A1H1NMI3"/>
<proteinExistence type="predicted"/>
<dbReference type="STRING" id="472181.SAMN05216271_0927"/>
<feature type="transmembrane region" description="Helical" evidence="1">
    <location>
        <begin position="6"/>
        <end position="27"/>
    </location>
</feature>
<dbReference type="RefSeq" id="WP_092284279.1">
    <property type="nucleotide sequence ID" value="NZ_LT629763.1"/>
</dbReference>
<name>A0A1H1NMI3_9GAMM</name>
<feature type="transmembrane region" description="Helical" evidence="1">
    <location>
        <begin position="116"/>
        <end position="134"/>
    </location>
</feature>
<feature type="transmembrane region" description="Helical" evidence="1">
    <location>
        <begin position="87"/>
        <end position="109"/>
    </location>
</feature>